<feature type="non-terminal residue" evidence="1">
    <location>
        <position position="1"/>
    </location>
</feature>
<dbReference type="Proteomes" id="UP000789702">
    <property type="component" value="Unassembled WGS sequence"/>
</dbReference>
<dbReference type="EMBL" id="CAJVPU010008541">
    <property type="protein sequence ID" value="CAG8585150.1"/>
    <property type="molecule type" value="Genomic_DNA"/>
</dbReference>
<sequence>SILLNLIFKNSVGAQDPSQDLYEEDPAGFLSVVIVGYTSMIFSLIGTFFVFSRVYYRWRNTNKVLSMALKVPFYMCIFDFALVICQSINFTYLAINRTTLSDPACIQVAFVQAAITFYHRLVIACISINTYFRVCREKNFNIGRYDWKIFIPTGIISGVVSFLGLKNYGRDKYWCAVKSDRSKNFFIPFTSTLITLLVLSMCLFCYIKTIRAIRLVKEQQEAVISSNGVIGNNNSSVSPIEEVERKTPSIPYNMYQFLGNAKPWAYCLVIASVNLGGVGNAIFYVINEGWQIRFHGTGKSGSNFDQGNVIHSKDDSNCDEISSKDVTDHAVSILLQNNVVTEISGRDTFNS</sequence>
<keyword evidence="2" id="KW-1185">Reference proteome</keyword>
<evidence type="ECO:0000313" key="1">
    <source>
        <dbReference type="EMBL" id="CAG8585150.1"/>
    </source>
</evidence>
<protein>
    <submittedName>
        <fullName evidence="1">17283_t:CDS:1</fullName>
    </submittedName>
</protein>
<evidence type="ECO:0000313" key="2">
    <source>
        <dbReference type="Proteomes" id="UP000789702"/>
    </source>
</evidence>
<gene>
    <name evidence="1" type="ORF">DHETER_LOCUS6635</name>
</gene>
<accession>A0ACA9MEH9</accession>
<name>A0ACA9MEH9_9GLOM</name>
<proteinExistence type="predicted"/>
<reference evidence="1" key="1">
    <citation type="submission" date="2021-06" db="EMBL/GenBank/DDBJ databases">
        <authorList>
            <person name="Kallberg Y."/>
            <person name="Tangrot J."/>
            <person name="Rosling A."/>
        </authorList>
    </citation>
    <scope>NUCLEOTIDE SEQUENCE</scope>
    <source>
        <strain evidence="1">IL203A</strain>
    </source>
</reference>
<organism evidence="1 2">
    <name type="scientific">Dentiscutata heterogama</name>
    <dbReference type="NCBI Taxonomy" id="1316150"/>
    <lineage>
        <taxon>Eukaryota</taxon>
        <taxon>Fungi</taxon>
        <taxon>Fungi incertae sedis</taxon>
        <taxon>Mucoromycota</taxon>
        <taxon>Glomeromycotina</taxon>
        <taxon>Glomeromycetes</taxon>
        <taxon>Diversisporales</taxon>
        <taxon>Gigasporaceae</taxon>
        <taxon>Dentiscutata</taxon>
    </lineage>
</organism>
<comment type="caution">
    <text evidence="1">The sequence shown here is derived from an EMBL/GenBank/DDBJ whole genome shotgun (WGS) entry which is preliminary data.</text>
</comment>